<reference evidence="1" key="2">
    <citation type="journal article" date="2015" name="Data Brief">
        <title>Shoot transcriptome of the giant reed, Arundo donax.</title>
        <authorList>
            <person name="Barrero R.A."/>
            <person name="Guerrero F.D."/>
            <person name="Moolhuijzen P."/>
            <person name="Goolsby J.A."/>
            <person name="Tidwell J."/>
            <person name="Bellgard S.E."/>
            <person name="Bellgard M.I."/>
        </authorList>
    </citation>
    <scope>NUCLEOTIDE SEQUENCE</scope>
    <source>
        <tissue evidence="1">Shoot tissue taken approximately 20 cm above the soil surface</tissue>
    </source>
</reference>
<accession>A0A0A9ANI2</accession>
<reference evidence="1" key="1">
    <citation type="submission" date="2014-09" db="EMBL/GenBank/DDBJ databases">
        <authorList>
            <person name="Magalhaes I.L.F."/>
            <person name="Oliveira U."/>
            <person name="Santos F.R."/>
            <person name="Vidigal T.H.D.A."/>
            <person name="Brescovit A.D."/>
            <person name="Santos A.J."/>
        </authorList>
    </citation>
    <scope>NUCLEOTIDE SEQUENCE</scope>
    <source>
        <tissue evidence="1">Shoot tissue taken approximately 20 cm above the soil surface</tissue>
    </source>
</reference>
<organism evidence="1">
    <name type="scientific">Arundo donax</name>
    <name type="common">Giant reed</name>
    <name type="synonym">Donax arundinaceus</name>
    <dbReference type="NCBI Taxonomy" id="35708"/>
    <lineage>
        <taxon>Eukaryota</taxon>
        <taxon>Viridiplantae</taxon>
        <taxon>Streptophyta</taxon>
        <taxon>Embryophyta</taxon>
        <taxon>Tracheophyta</taxon>
        <taxon>Spermatophyta</taxon>
        <taxon>Magnoliopsida</taxon>
        <taxon>Liliopsida</taxon>
        <taxon>Poales</taxon>
        <taxon>Poaceae</taxon>
        <taxon>PACMAD clade</taxon>
        <taxon>Arundinoideae</taxon>
        <taxon>Arundineae</taxon>
        <taxon>Arundo</taxon>
    </lineage>
</organism>
<name>A0A0A9ANI2_ARUDO</name>
<dbReference type="AlphaFoldDB" id="A0A0A9ANI2"/>
<evidence type="ECO:0000313" key="1">
    <source>
        <dbReference type="EMBL" id="JAD48602.1"/>
    </source>
</evidence>
<proteinExistence type="predicted"/>
<sequence>MFPVQQGNQNECNVPRPCVVPFDWIKFQNYAQN</sequence>
<dbReference type="EMBL" id="GBRH01249293">
    <property type="protein sequence ID" value="JAD48602.1"/>
    <property type="molecule type" value="Transcribed_RNA"/>
</dbReference>
<protein>
    <submittedName>
        <fullName evidence="1">Uncharacterized protein</fullName>
    </submittedName>
</protein>